<evidence type="ECO:0000259" key="1">
    <source>
        <dbReference type="Pfam" id="PF00551"/>
    </source>
</evidence>
<evidence type="ECO:0000313" key="4">
    <source>
        <dbReference type="Proteomes" id="UP000075615"/>
    </source>
</evidence>
<evidence type="ECO:0000259" key="2">
    <source>
        <dbReference type="Pfam" id="PF02911"/>
    </source>
</evidence>
<sequence length="310" mass="34858">MKVALIGRTKVLLDTGKLLQSKGFEIAYIITSKEAPEYEVGSDDFKAFADELNCPFLHDPAISKDKILKLSTSNDVAIAISINYSGVISKEVTDLFPLGILNAHGGDLPRYRGNACQAWAIINGEKEIGLCIHRMIGDELDSGDILLKKLYPIDIDTRVGEVYQWFEKDIPRMFLKVAEKLKVEPQFVLEAQSKNSLMALRCYPRRPEDGKIDWHASAEEIVRLVNASSEPFEGAFCLDKEDAVLRIWRAAVFDDQENWCGIPGQIVQYLESGEIVLLTGQGKIKVSEIEYKGTRSVADTFFKSLRVRFY</sequence>
<dbReference type="AlphaFoldDB" id="A0A150XR12"/>
<dbReference type="OrthoDB" id="9802815at2"/>
<dbReference type="Proteomes" id="UP000075615">
    <property type="component" value="Unassembled WGS sequence"/>
</dbReference>
<keyword evidence="4" id="KW-1185">Reference proteome</keyword>
<dbReference type="InterPro" id="IPR036477">
    <property type="entry name" value="Formyl_transf_N_sf"/>
</dbReference>
<dbReference type="PANTHER" id="PTHR11138:SF5">
    <property type="entry name" value="METHIONYL-TRNA FORMYLTRANSFERASE, MITOCHONDRIAL"/>
    <property type="match status" value="1"/>
</dbReference>
<dbReference type="GO" id="GO:0005829">
    <property type="term" value="C:cytosol"/>
    <property type="evidence" value="ECO:0007669"/>
    <property type="project" value="TreeGrafter"/>
</dbReference>
<protein>
    <recommendedName>
        <fullName evidence="5">Methionyl-tRNA formyltransferase</fullName>
    </recommendedName>
</protein>
<gene>
    <name evidence="3" type="ORF">AWN68_16480</name>
</gene>
<dbReference type="SUPFAM" id="SSF50486">
    <property type="entry name" value="FMT C-terminal domain-like"/>
    <property type="match status" value="1"/>
</dbReference>
<feature type="domain" description="Formyl transferase C-terminal" evidence="2">
    <location>
        <begin position="207"/>
        <end position="303"/>
    </location>
</feature>
<dbReference type="InterPro" id="IPR002376">
    <property type="entry name" value="Formyl_transf_N"/>
</dbReference>
<reference evidence="3 4" key="1">
    <citation type="submission" date="2016-01" db="EMBL/GenBank/DDBJ databases">
        <title>Genome sequencing of Roseivirga echinicomitans KMM 6058.</title>
        <authorList>
            <person name="Selvaratnam C."/>
            <person name="Thevarajoo S."/>
            <person name="Goh K.M."/>
            <person name="Ee R."/>
            <person name="Chan K.-G."/>
            <person name="Chong C.S."/>
        </authorList>
    </citation>
    <scope>NUCLEOTIDE SEQUENCE [LARGE SCALE GENOMIC DNA]</scope>
    <source>
        <strain evidence="3 4">KMM 6058</strain>
    </source>
</reference>
<proteinExistence type="predicted"/>
<feature type="domain" description="Formyl transferase N-terminal" evidence="1">
    <location>
        <begin position="25"/>
        <end position="174"/>
    </location>
</feature>
<dbReference type="SUPFAM" id="SSF53328">
    <property type="entry name" value="Formyltransferase"/>
    <property type="match status" value="1"/>
</dbReference>
<dbReference type="PANTHER" id="PTHR11138">
    <property type="entry name" value="METHIONYL-TRNA FORMYLTRANSFERASE"/>
    <property type="match status" value="1"/>
</dbReference>
<dbReference type="RefSeq" id="WP_068413450.1">
    <property type="nucleotide sequence ID" value="NZ_LRDB01000006.1"/>
</dbReference>
<organism evidence="3 4">
    <name type="scientific">Roseivirga echinicomitans</name>
    <dbReference type="NCBI Taxonomy" id="296218"/>
    <lineage>
        <taxon>Bacteria</taxon>
        <taxon>Pseudomonadati</taxon>
        <taxon>Bacteroidota</taxon>
        <taxon>Cytophagia</taxon>
        <taxon>Cytophagales</taxon>
        <taxon>Roseivirgaceae</taxon>
        <taxon>Roseivirga</taxon>
    </lineage>
</organism>
<dbReference type="Pfam" id="PF00551">
    <property type="entry name" value="Formyl_trans_N"/>
    <property type="match status" value="1"/>
</dbReference>
<accession>A0A150XR12</accession>
<dbReference type="Gene3D" id="3.40.50.12230">
    <property type="match status" value="1"/>
</dbReference>
<name>A0A150XR12_9BACT</name>
<comment type="caution">
    <text evidence="3">The sequence shown here is derived from an EMBL/GenBank/DDBJ whole genome shotgun (WGS) entry which is preliminary data.</text>
</comment>
<evidence type="ECO:0008006" key="5">
    <source>
        <dbReference type="Google" id="ProtNLM"/>
    </source>
</evidence>
<dbReference type="InterPro" id="IPR011034">
    <property type="entry name" value="Formyl_transferase-like_C_sf"/>
</dbReference>
<dbReference type="CDD" id="cd08369">
    <property type="entry name" value="FMT_core"/>
    <property type="match status" value="1"/>
</dbReference>
<dbReference type="InterPro" id="IPR005793">
    <property type="entry name" value="Formyl_trans_C"/>
</dbReference>
<evidence type="ECO:0000313" key="3">
    <source>
        <dbReference type="EMBL" id="KYG81134.1"/>
    </source>
</evidence>
<dbReference type="GO" id="GO:0004479">
    <property type="term" value="F:methionyl-tRNA formyltransferase activity"/>
    <property type="evidence" value="ECO:0007669"/>
    <property type="project" value="TreeGrafter"/>
</dbReference>
<dbReference type="EMBL" id="LRDB01000006">
    <property type="protein sequence ID" value="KYG81134.1"/>
    <property type="molecule type" value="Genomic_DNA"/>
</dbReference>
<dbReference type="STRING" id="296218.AWN68_16480"/>
<dbReference type="Pfam" id="PF02911">
    <property type="entry name" value="Formyl_trans_C"/>
    <property type="match status" value="1"/>
</dbReference>